<dbReference type="EC" id="3.4.-.-" evidence="8"/>
<keyword evidence="7" id="KW-0456">Lyase</keyword>
<evidence type="ECO:0000313" key="9">
    <source>
        <dbReference type="EMBL" id="MDP9765393.1"/>
    </source>
</evidence>
<dbReference type="PANTHER" id="PTHR13604">
    <property type="entry name" value="DC12-RELATED"/>
    <property type="match status" value="1"/>
</dbReference>
<dbReference type="RefSeq" id="WP_307467358.1">
    <property type="nucleotide sequence ID" value="NZ_JAURUR010000011.1"/>
</dbReference>
<sequence length="198" mass="21924">MCGRIELTLTQNMRLALQGLFHLDAAWPEQPEVRPTDPAPFLTWEANWTLHTGRWGLIPPGMDLTGAKKYATFNARLEGLERSKTFKSAFREGRRCLIPLSAFFEWPEKSKVRIARPDDRPLLAAGLWSTTPTPDGELLSCTIVTRPPTDDLKDVHDRMPALLLSPDLDAWLSAPPAEAKAAALGSWRPGLLTVTSAA</sequence>
<keyword evidence="2 8" id="KW-0645">Protease</keyword>
<dbReference type="Proteomes" id="UP001232163">
    <property type="component" value="Unassembled WGS sequence"/>
</dbReference>
<dbReference type="Gene3D" id="3.90.1680.10">
    <property type="entry name" value="SOS response associated peptidase-like"/>
    <property type="match status" value="1"/>
</dbReference>
<protein>
    <recommendedName>
        <fullName evidence="8">Abasic site processing protein</fullName>
        <ecNumber evidence="8">3.4.-.-</ecNumber>
    </recommendedName>
</protein>
<keyword evidence="5" id="KW-0190">Covalent protein-DNA linkage</keyword>
<gene>
    <name evidence="9" type="ORF">QO006_002844</name>
</gene>
<comment type="similarity">
    <text evidence="1 8">Belongs to the SOS response-associated peptidase family.</text>
</comment>
<evidence type="ECO:0000256" key="6">
    <source>
        <dbReference type="ARBA" id="ARBA00023125"/>
    </source>
</evidence>
<evidence type="ECO:0000256" key="2">
    <source>
        <dbReference type="ARBA" id="ARBA00022670"/>
    </source>
</evidence>
<evidence type="ECO:0000256" key="5">
    <source>
        <dbReference type="ARBA" id="ARBA00023124"/>
    </source>
</evidence>
<accession>A0ABT9MFL3</accession>
<keyword evidence="3" id="KW-0227">DNA damage</keyword>
<evidence type="ECO:0000256" key="4">
    <source>
        <dbReference type="ARBA" id="ARBA00022801"/>
    </source>
</evidence>
<dbReference type="PANTHER" id="PTHR13604:SF0">
    <property type="entry name" value="ABASIC SITE PROCESSING PROTEIN HMCES"/>
    <property type="match status" value="1"/>
</dbReference>
<proteinExistence type="inferred from homology"/>
<comment type="caution">
    <text evidence="9">The sequence shown here is derived from an EMBL/GenBank/DDBJ whole genome shotgun (WGS) entry which is preliminary data.</text>
</comment>
<dbReference type="EMBL" id="JAURUR010000011">
    <property type="protein sequence ID" value="MDP9765393.1"/>
    <property type="molecule type" value="Genomic_DNA"/>
</dbReference>
<dbReference type="SUPFAM" id="SSF143081">
    <property type="entry name" value="BB1717-like"/>
    <property type="match status" value="1"/>
</dbReference>
<keyword evidence="10" id="KW-1185">Reference proteome</keyword>
<keyword evidence="4 8" id="KW-0378">Hydrolase</keyword>
<organism evidence="9 10">
    <name type="scientific">Deinococcus enclensis</name>
    <dbReference type="NCBI Taxonomy" id="1049582"/>
    <lineage>
        <taxon>Bacteria</taxon>
        <taxon>Thermotogati</taxon>
        <taxon>Deinococcota</taxon>
        <taxon>Deinococci</taxon>
        <taxon>Deinococcales</taxon>
        <taxon>Deinococcaceae</taxon>
        <taxon>Deinococcus</taxon>
    </lineage>
</organism>
<keyword evidence="6" id="KW-0238">DNA-binding</keyword>
<dbReference type="InterPro" id="IPR036590">
    <property type="entry name" value="SRAP-like"/>
</dbReference>
<dbReference type="Pfam" id="PF02586">
    <property type="entry name" value="SRAP"/>
    <property type="match status" value="1"/>
</dbReference>
<evidence type="ECO:0000256" key="8">
    <source>
        <dbReference type="RuleBase" id="RU364100"/>
    </source>
</evidence>
<evidence type="ECO:0000256" key="3">
    <source>
        <dbReference type="ARBA" id="ARBA00022763"/>
    </source>
</evidence>
<name>A0ABT9MFL3_9DEIO</name>
<evidence type="ECO:0000313" key="10">
    <source>
        <dbReference type="Proteomes" id="UP001232163"/>
    </source>
</evidence>
<dbReference type="InterPro" id="IPR003738">
    <property type="entry name" value="SRAP"/>
</dbReference>
<evidence type="ECO:0000256" key="7">
    <source>
        <dbReference type="ARBA" id="ARBA00023239"/>
    </source>
</evidence>
<reference evidence="9 10" key="1">
    <citation type="submission" date="2023-07" db="EMBL/GenBank/DDBJ databases">
        <title>Genomic Encyclopedia of Type Strains, Phase IV (KMG-IV): sequencing the most valuable type-strain genomes for metagenomic binning, comparative biology and taxonomic classification.</title>
        <authorList>
            <person name="Goeker M."/>
        </authorList>
    </citation>
    <scope>NUCLEOTIDE SEQUENCE [LARGE SCALE GENOMIC DNA]</scope>
    <source>
        <strain evidence="9 10">NIO-1023</strain>
    </source>
</reference>
<evidence type="ECO:0000256" key="1">
    <source>
        <dbReference type="ARBA" id="ARBA00008136"/>
    </source>
</evidence>